<feature type="compositionally biased region" description="Basic and acidic residues" evidence="1">
    <location>
        <begin position="124"/>
        <end position="135"/>
    </location>
</feature>
<gene>
    <name evidence="2" type="ORF">FRX48_00603</name>
</gene>
<feature type="compositionally biased region" description="Low complexity" evidence="1">
    <location>
        <begin position="163"/>
        <end position="173"/>
    </location>
</feature>
<dbReference type="OrthoDB" id="5407799at2759"/>
<dbReference type="AlphaFoldDB" id="A0A5M8Q131"/>
<dbReference type="SUPFAM" id="SSF57845">
    <property type="entry name" value="B-box zinc-binding domain"/>
    <property type="match status" value="1"/>
</dbReference>
<name>A0A5M8Q131_9LECA</name>
<evidence type="ECO:0000313" key="3">
    <source>
        <dbReference type="Proteomes" id="UP000324767"/>
    </source>
</evidence>
<dbReference type="Proteomes" id="UP000324767">
    <property type="component" value="Unassembled WGS sequence"/>
</dbReference>
<dbReference type="CDD" id="cd19817">
    <property type="entry name" value="Bbox1_ANCHR-like"/>
    <property type="match status" value="1"/>
</dbReference>
<comment type="caution">
    <text evidence="2">The sequence shown here is derived from an EMBL/GenBank/DDBJ whole genome shotgun (WGS) entry which is preliminary data.</text>
</comment>
<organism evidence="2 3">
    <name type="scientific">Lasallia pustulata</name>
    <dbReference type="NCBI Taxonomy" id="136370"/>
    <lineage>
        <taxon>Eukaryota</taxon>
        <taxon>Fungi</taxon>
        <taxon>Dikarya</taxon>
        <taxon>Ascomycota</taxon>
        <taxon>Pezizomycotina</taxon>
        <taxon>Lecanoromycetes</taxon>
        <taxon>OSLEUM clade</taxon>
        <taxon>Umbilicariomycetidae</taxon>
        <taxon>Umbilicariales</taxon>
        <taxon>Umbilicariaceae</taxon>
        <taxon>Lasallia</taxon>
    </lineage>
</organism>
<dbReference type="EMBL" id="VXIT01000001">
    <property type="protein sequence ID" value="KAA6415884.1"/>
    <property type="molecule type" value="Genomic_DNA"/>
</dbReference>
<evidence type="ECO:0000313" key="2">
    <source>
        <dbReference type="EMBL" id="KAA6415884.1"/>
    </source>
</evidence>
<protein>
    <submittedName>
        <fullName evidence="2">Uncharacterized protein</fullName>
    </submittedName>
</protein>
<evidence type="ECO:0000256" key="1">
    <source>
        <dbReference type="SAM" id="MobiDB-lite"/>
    </source>
</evidence>
<dbReference type="PANTHER" id="PTHR46603">
    <property type="entry name" value="ABSCISSION/NOCUT CHECKPOINT REGULATOR"/>
    <property type="match status" value="1"/>
</dbReference>
<dbReference type="PANTHER" id="PTHR46603:SF1">
    <property type="entry name" value="ABSCISSION_NOCUT CHECKPOINT REGULATOR"/>
    <property type="match status" value="1"/>
</dbReference>
<dbReference type="Pfam" id="PF22586">
    <property type="entry name" value="ANCHR-like_BBOX"/>
    <property type="match status" value="1"/>
</dbReference>
<feature type="compositionally biased region" description="Basic and acidic residues" evidence="1">
    <location>
        <begin position="148"/>
        <end position="160"/>
    </location>
</feature>
<feature type="region of interest" description="Disordered" evidence="1">
    <location>
        <begin position="124"/>
        <end position="174"/>
    </location>
</feature>
<sequence>MGNDPSNSHDALVARLNALKKSSVTLQPSKPDISAKSSAELVPTAENIENDLAVRLQKLSGLGASKNGTPSTAIWSGEATDHNPEDEQTVEELLAELGPEDQWTLDPDNVNDVQKLLDEARKALPTDTNQDHGSEPRAGATGIESIEGDTKDTDSHDNARTIDTSVFSSTDTSSDIEDAEAAAYLQQILDEIELENNHGASATDAHSDADDDGVEPIPAPAHQDPTPPLDLPSTPTSLPPLPSTPQDLVSLPAAPTFAPPRKPIKVSKPQPKSQFTDEEIDSWCVICNDDATVRCLGCDGDLYCALCWREGHVGKDVGLEERAHRWAKYRRK</sequence>
<proteinExistence type="predicted"/>
<feature type="region of interest" description="Disordered" evidence="1">
    <location>
        <begin position="199"/>
        <end position="245"/>
    </location>
</feature>
<feature type="region of interest" description="Disordered" evidence="1">
    <location>
        <begin position="62"/>
        <end position="84"/>
    </location>
</feature>
<dbReference type="InterPro" id="IPR044553">
    <property type="entry name" value="Bbox1_ANCHR"/>
</dbReference>
<reference evidence="2 3" key="1">
    <citation type="submission" date="2019-09" db="EMBL/GenBank/DDBJ databases">
        <title>The hologenome of the rock-dwelling lichen Lasallia pustulata.</title>
        <authorList>
            <person name="Greshake Tzovaras B."/>
            <person name="Segers F."/>
            <person name="Bicker A."/>
            <person name="Dal Grande F."/>
            <person name="Otte J."/>
            <person name="Hankeln T."/>
            <person name="Schmitt I."/>
            <person name="Ebersberger I."/>
        </authorList>
    </citation>
    <scope>NUCLEOTIDE SEQUENCE [LARGE SCALE GENOMIC DNA]</scope>
    <source>
        <strain evidence="2">A1-1</strain>
    </source>
</reference>
<accession>A0A5M8Q131</accession>